<dbReference type="InterPro" id="IPR009061">
    <property type="entry name" value="DNA-bd_dom_put_sf"/>
</dbReference>
<dbReference type="OrthoDB" id="5524782at2"/>
<sequence>MNDDRPRLWTPSELADYTGIPIRTLADWRTERARSRGLGLPFVVLSSHNIRYRNEDVEAFITSHLVAPTGGSAD</sequence>
<evidence type="ECO:0000313" key="1">
    <source>
        <dbReference type="EMBL" id="RCK61833.1"/>
    </source>
</evidence>
<dbReference type="EMBL" id="QORO01000001">
    <property type="protein sequence ID" value="RCK61833.1"/>
    <property type="molecule type" value="Genomic_DNA"/>
</dbReference>
<accession>A0A367Y7I8</accession>
<name>A0A367Y7I8_9MICO</name>
<protein>
    <submittedName>
        <fullName evidence="1">DNA-binding protein</fullName>
    </submittedName>
</protein>
<dbReference type="SUPFAM" id="SSF46955">
    <property type="entry name" value="Putative DNA-binding domain"/>
    <property type="match status" value="1"/>
</dbReference>
<reference evidence="1 2" key="1">
    <citation type="submission" date="2018-07" db="EMBL/GenBank/DDBJ databases">
        <title>Microbacterium endoborsara sp. nov., a novel actinobacterium isolated from Borszczowia aralocaspica.</title>
        <authorList>
            <person name="An D."/>
        </authorList>
    </citation>
    <scope>NUCLEOTIDE SEQUENCE [LARGE SCALE GENOMIC DNA]</scope>
    <source>
        <strain evidence="1 2">C1.15228</strain>
    </source>
</reference>
<dbReference type="RefSeq" id="WP_114116936.1">
    <property type="nucleotide sequence ID" value="NZ_BMHU01000004.1"/>
</dbReference>
<keyword evidence="2" id="KW-1185">Reference proteome</keyword>
<comment type="caution">
    <text evidence="1">The sequence shown here is derived from an EMBL/GenBank/DDBJ whole genome shotgun (WGS) entry which is preliminary data.</text>
</comment>
<gene>
    <name evidence="1" type="ORF">DTO57_04235</name>
</gene>
<dbReference type="AlphaFoldDB" id="A0A367Y7I8"/>
<dbReference type="Proteomes" id="UP000253508">
    <property type="component" value="Unassembled WGS sequence"/>
</dbReference>
<proteinExistence type="predicted"/>
<dbReference type="GO" id="GO:0003677">
    <property type="term" value="F:DNA binding"/>
    <property type="evidence" value="ECO:0007669"/>
    <property type="project" value="UniProtKB-KW"/>
</dbReference>
<keyword evidence="1" id="KW-0238">DNA-binding</keyword>
<evidence type="ECO:0000313" key="2">
    <source>
        <dbReference type="Proteomes" id="UP000253508"/>
    </source>
</evidence>
<organism evidence="1 2">
    <name type="scientific">Microbacterium sorbitolivorans</name>
    <dbReference type="NCBI Taxonomy" id="1867410"/>
    <lineage>
        <taxon>Bacteria</taxon>
        <taxon>Bacillati</taxon>
        <taxon>Actinomycetota</taxon>
        <taxon>Actinomycetes</taxon>
        <taxon>Micrococcales</taxon>
        <taxon>Microbacteriaceae</taxon>
        <taxon>Microbacterium</taxon>
    </lineage>
</organism>